<accession>A0ABV2T2C8</accession>
<feature type="domain" description="FecR protein" evidence="2">
    <location>
        <begin position="190"/>
        <end position="285"/>
    </location>
</feature>
<dbReference type="Gene3D" id="2.60.120.1440">
    <property type="match status" value="1"/>
</dbReference>
<dbReference type="Pfam" id="PF16344">
    <property type="entry name" value="FecR_C"/>
    <property type="match status" value="1"/>
</dbReference>
<dbReference type="InterPro" id="IPR006860">
    <property type="entry name" value="FecR"/>
</dbReference>
<evidence type="ECO:0000259" key="3">
    <source>
        <dbReference type="Pfam" id="PF16344"/>
    </source>
</evidence>
<dbReference type="Gene3D" id="3.55.50.30">
    <property type="match status" value="1"/>
</dbReference>
<dbReference type="InterPro" id="IPR012373">
    <property type="entry name" value="Ferrdict_sens_TM"/>
</dbReference>
<organism evidence="4 5">
    <name type="scientific">Chitinophaga defluvii</name>
    <dbReference type="NCBI Taxonomy" id="3163343"/>
    <lineage>
        <taxon>Bacteria</taxon>
        <taxon>Pseudomonadati</taxon>
        <taxon>Bacteroidota</taxon>
        <taxon>Chitinophagia</taxon>
        <taxon>Chitinophagales</taxon>
        <taxon>Chitinophagaceae</taxon>
        <taxon>Chitinophaga</taxon>
    </lineage>
</organism>
<proteinExistence type="predicted"/>
<protein>
    <submittedName>
        <fullName evidence="4">FecR domain-containing protein</fullName>
    </submittedName>
</protein>
<dbReference type="RefSeq" id="WP_354659823.1">
    <property type="nucleotide sequence ID" value="NZ_JBEXAC010000001.1"/>
</dbReference>
<evidence type="ECO:0000256" key="1">
    <source>
        <dbReference type="SAM" id="Phobius"/>
    </source>
</evidence>
<sequence length="396" mass="43614">MQNQENITRLFHKYLANQCTPGEVDELMQSLRKPEYQSIWEELVAAQVAGTTASSQEPDEVVKARLEQRLQNILHEIEESPVPVYTRKIVPYTWKWAAAAAILILLGTGTYFYLNSPTKQVVHTPAVAMDVAPGGNKATLTLSNGSVVLIDSVPEGKVAQQGNTSIVKLPNGQLVYNAGNSGVDESMYNTLATPRGGQYQLTLPDGTQVWLDAASSITYPAVFKGNKREVTITGEAYFEIALNAAKPFFVKVKEATIQVLGTHFNVNAYQEEEAIKVSLLQGAVKLNNKKSGIRLVPGQQGQLFPDGALKLIKEVDVEQAIAWKNGYFQFDGIGLPALIRQIARWYDLDVVYEGAVPEREFSGKIARTAYLSDVIKALELSDVHCRFDGKKLIVMP</sequence>
<evidence type="ECO:0000313" key="4">
    <source>
        <dbReference type="EMBL" id="MET6997184.1"/>
    </source>
</evidence>
<reference evidence="4 5" key="1">
    <citation type="submission" date="2024-06" db="EMBL/GenBank/DDBJ databases">
        <title>Chitinophaga defluvii sp. nov., isolated from municipal sewage.</title>
        <authorList>
            <person name="Zhang L."/>
        </authorList>
    </citation>
    <scope>NUCLEOTIDE SEQUENCE [LARGE SCALE GENOMIC DNA]</scope>
    <source>
        <strain evidence="4 5">H8</strain>
    </source>
</reference>
<keyword evidence="1" id="KW-0812">Transmembrane</keyword>
<feature type="domain" description="Protein FecR C-terminal" evidence="3">
    <location>
        <begin position="327"/>
        <end position="394"/>
    </location>
</feature>
<dbReference type="Proteomes" id="UP001549749">
    <property type="component" value="Unassembled WGS sequence"/>
</dbReference>
<dbReference type="InterPro" id="IPR032508">
    <property type="entry name" value="FecR_C"/>
</dbReference>
<evidence type="ECO:0000259" key="2">
    <source>
        <dbReference type="Pfam" id="PF04773"/>
    </source>
</evidence>
<dbReference type="Pfam" id="PF04773">
    <property type="entry name" value="FecR"/>
    <property type="match status" value="1"/>
</dbReference>
<gene>
    <name evidence="4" type="ORF">ABR189_07375</name>
</gene>
<keyword evidence="1" id="KW-1133">Transmembrane helix</keyword>
<feature type="transmembrane region" description="Helical" evidence="1">
    <location>
        <begin position="96"/>
        <end position="114"/>
    </location>
</feature>
<dbReference type="PANTHER" id="PTHR30273">
    <property type="entry name" value="PERIPLASMIC SIGNAL SENSOR AND SIGMA FACTOR ACTIVATOR FECR-RELATED"/>
    <property type="match status" value="1"/>
</dbReference>
<comment type="caution">
    <text evidence="4">The sequence shown here is derived from an EMBL/GenBank/DDBJ whole genome shotgun (WGS) entry which is preliminary data.</text>
</comment>
<keyword evidence="5" id="KW-1185">Reference proteome</keyword>
<name>A0ABV2T2C8_9BACT</name>
<keyword evidence="1" id="KW-0472">Membrane</keyword>
<dbReference type="EMBL" id="JBEXAC010000001">
    <property type="protein sequence ID" value="MET6997184.1"/>
    <property type="molecule type" value="Genomic_DNA"/>
</dbReference>
<evidence type="ECO:0000313" key="5">
    <source>
        <dbReference type="Proteomes" id="UP001549749"/>
    </source>
</evidence>
<dbReference type="PANTHER" id="PTHR30273:SF2">
    <property type="entry name" value="PROTEIN FECR"/>
    <property type="match status" value="1"/>
</dbReference>